<keyword evidence="5" id="KW-0633">Potassium transport</keyword>
<evidence type="ECO:0000256" key="1">
    <source>
        <dbReference type="ARBA" id="ARBA00004401"/>
    </source>
</evidence>
<evidence type="ECO:0000256" key="11">
    <source>
        <dbReference type="ARBA" id="ARBA00023053"/>
    </source>
</evidence>
<feature type="transmembrane region" description="Helical" evidence="18">
    <location>
        <begin position="49"/>
        <end position="72"/>
    </location>
</feature>
<evidence type="ECO:0000256" key="18">
    <source>
        <dbReference type="SAM" id="Phobius"/>
    </source>
</evidence>
<keyword evidence="3" id="KW-0813">Transport</keyword>
<evidence type="ECO:0000256" key="6">
    <source>
        <dbReference type="ARBA" id="ARBA00022607"/>
    </source>
</evidence>
<evidence type="ECO:0000313" key="21">
    <source>
        <dbReference type="Proteomes" id="UP000030765"/>
    </source>
</evidence>
<evidence type="ECO:0000256" key="7">
    <source>
        <dbReference type="ARBA" id="ARBA00022692"/>
    </source>
</evidence>
<dbReference type="GO" id="GO:0030007">
    <property type="term" value="P:intracellular potassium ion homeostasis"/>
    <property type="evidence" value="ECO:0007669"/>
    <property type="project" value="TreeGrafter"/>
</dbReference>
<dbReference type="VEuPathDB" id="VectorBase:ASIS016207"/>
<evidence type="ECO:0000256" key="2">
    <source>
        <dbReference type="ARBA" id="ARBA00005876"/>
    </source>
</evidence>
<reference evidence="19 21" key="1">
    <citation type="journal article" date="2014" name="BMC Genomics">
        <title>Genome sequence of Anopheles sinensis provides insight into genetics basis of mosquito competence for malaria parasites.</title>
        <authorList>
            <person name="Zhou D."/>
            <person name="Zhang D."/>
            <person name="Ding G."/>
            <person name="Shi L."/>
            <person name="Hou Q."/>
            <person name="Ye Y."/>
            <person name="Xu Y."/>
            <person name="Zhou H."/>
            <person name="Xiong C."/>
            <person name="Li S."/>
            <person name="Yu J."/>
            <person name="Hong S."/>
            <person name="Yu X."/>
            <person name="Zou P."/>
            <person name="Chen C."/>
            <person name="Chang X."/>
            <person name="Wang W."/>
            <person name="Lv Y."/>
            <person name="Sun Y."/>
            <person name="Ma L."/>
            <person name="Shen B."/>
            <person name="Zhu C."/>
        </authorList>
    </citation>
    <scope>NUCLEOTIDE SEQUENCE [LARGE SCALE GENOMIC DNA]</scope>
</reference>
<keyword evidence="14" id="KW-1015">Disulfide bond</keyword>
<accession>A0A084VI43</accession>
<dbReference type="GO" id="GO:1990573">
    <property type="term" value="P:potassium ion import across plasma membrane"/>
    <property type="evidence" value="ECO:0007669"/>
    <property type="project" value="TreeGrafter"/>
</dbReference>
<dbReference type="PANTHER" id="PTHR11523:SF46">
    <property type="entry name" value="SODIUM_POTASSIUM-TRANSPORTING ATPASE SUBUNIT BETA-2"/>
    <property type="match status" value="1"/>
</dbReference>
<keyword evidence="15" id="KW-0325">Glycoprotein</keyword>
<comment type="similarity">
    <text evidence="2">Belongs to the X(+)/potassium ATPases subunit beta family.</text>
</comment>
<dbReference type="EMBL" id="ATLV01013279">
    <property type="status" value="NOT_ANNOTATED_CDS"/>
    <property type="molecule type" value="Genomic_DNA"/>
</dbReference>
<evidence type="ECO:0000256" key="12">
    <source>
        <dbReference type="ARBA" id="ARBA00023065"/>
    </source>
</evidence>
<dbReference type="EnsemblMetazoa" id="ASIC004875-RA">
    <property type="protein sequence ID" value="ASIC004875-PA"/>
    <property type="gene ID" value="ASIC004875"/>
</dbReference>
<dbReference type="FunFam" id="2.60.40.1660:FF:000004">
    <property type="entry name" value="sodium/potassium-transporting ATPase subunit beta-2"/>
    <property type="match status" value="1"/>
</dbReference>
<comment type="subcellular location">
    <subcellularLocation>
        <location evidence="1">Cell membrane</location>
        <topology evidence="1">Single-pass type II membrane protein</topology>
    </subcellularLocation>
</comment>
<keyword evidence="10 18" id="KW-1133">Transmembrane helix</keyword>
<keyword evidence="21" id="KW-1185">Reference proteome</keyword>
<dbReference type="EMBL" id="ATLV01013278">
    <property type="status" value="NOT_ANNOTATED_CDS"/>
    <property type="molecule type" value="Genomic_DNA"/>
</dbReference>
<dbReference type="Pfam" id="PF00287">
    <property type="entry name" value="Na_K-ATPase"/>
    <property type="match status" value="1"/>
</dbReference>
<dbReference type="GO" id="GO:0001671">
    <property type="term" value="F:ATPase activator activity"/>
    <property type="evidence" value="ECO:0007669"/>
    <property type="project" value="TreeGrafter"/>
</dbReference>
<dbReference type="VEuPathDB" id="VectorBase:ASIC004875"/>
<keyword evidence="13 18" id="KW-0472">Membrane</keyword>
<dbReference type="Gene3D" id="2.60.40.1660">
    <property type="entry name" value="Na, k-atpase alpha subunit"/>
    <property type="match status" value="1"/>
</dbReference>
<evidence type="ECO:0000256" key="8">
    <source>
        <dbReference type="ARBA" id="ARBA00022958"/>
    </source>
</evidence>
<dbReference type="STRING" id="74873.A0A084VI43"/>
<keyword evidence="6" id="KW-0740">Sodium/potassium transport</keyword>
<dbReference type="AlphaFoldDB" id="A0A084VI43"/>
<evidence type="ECO:0000256" key="3">
    <source>
        <dbReference type="ARBA" id="ARBA00022448"/>
    </source>
</evidence>
<name>A0A084VI43_ANOSI</name>
<comment type="function">
    <text evidence="17">This is the non-catalytic component of the active enzyme, which catalyzes the hydrolysis of ATP coupled with the exchange of Na(+) and K(+) ions across the plasma membrane. The beta subunit regulates, through assembly of alpha/beta heterodimers, the number of sodium pumps transported to the plasma membrane.</text>
</comment>
<evidence type="ECO:0000256" key="5">
    <source>
        <dbReference type="ARBA" id="ARBA00022538"/>
    </source>
</evidence>
<dbReference type="OMA" id="FGSCSRA"/>
<dbReference type="EMBL" id="KE524849">
    <property type="protein sequence ID" value="KFB37637.1"/>
    <property type="molecule type" value="Genomic_DNA"/>
</dbReference>
<dbReference type="GO" id="GO:0036376">
    <property type="term" value="P:sodium ion export across plasma membrane"/>
    <property type="evidence" value="ECO:0007669"/>
    <property type="project" value="TreeGrafter"/>
</dbReference>
<evidence type="ECO:0000313" key="19">
    <source>
        <dbReference type="EMBL" id="KFB37637.1"/>
    </source>
</evidence>
<keyword evidence="9" id="KW-0735">Signal-anchor</keyword>
<dbReference type="PANTHER" id="PTHR11523">
    <property type="entry name" value="SODIUM/POTASSIUM-DEPENDENT ATPASE BETA SUBUNIT"/>
    <property type="match status" value="1"/>
</dbReference>
<dbReference type="GO" id="GO:0006883">
    <property type="term" value="P:intracellular sodium ion homeostasis"/>
    <property type="evidence" value="ECO:0007669"/>
    <property type="project" value="TreeGrafter"/>
</dbReference>
<keyword evidence="11" id="KW-0915">Sodium</keyword>
<evidence type="ECO:0000256" key="13">
    <source>
        <dbReference type="ARBA" id="ARBA00023136"/>
    </source>
</evidence>
<dbReference type="OrthoDB" id="5912413at2759"/>
<evidence type="ECO:0000256" key="16">
    <source>
        <dbReference type="ARBA" id="ARBA00023201"/>
    </source>
</evidence>
<proteinExistence type="inferred from homology"/>
<reference evidence="20" key="2">
    <citation type="submission" date="2020-05" db="UniProtKB">
        <authorList>
            <consortium name="EnsemblMetazoa"/>
        </authorList>
    </citation>
    <scope>IDENTIFICATION</scope>
</reference>
<dbReference type="InterPro" id="IPR038702">
    <property type="entry name" value="Na/K_ATPase_sub_beta_sf"/>
</dbReference>
<dbReference type="GO" id="GO:0005890">
    <property type="term" value="C:sodium:potassium-exchanging ATPase complex"/>
    <property type="evidence" value="ECO:0007669"/>
    <property type="project" value="InterPro"/>
</dbReference>
<organism evidence="19">
    <name type="scientific">Anopheles sinensis</name>
    <name type="common">Mosquito</name>
    <dbReference type="NCBI Taxonomy" id="74873"/>
    <lineage>
        <taxon>Eukaryota</taxon>
        <taxon>Metazoa</taxon>
        <taxon>Ecdysozoa</taxon>
        <taxon>Arthropoda</taxon>
        <taxon>Hexapoda</taxon>
        <taxon>Insecta</taxon>
        <taxon>Pterygota</taxon>
        <taxon>Neoptera</taxon>
        <taxon>Endopterygota</taxon>
        <taxon>Diptera</taxon>
        <taxon>Nematocera</taxon>
        <taxon>Culicoidea</taxon>
        <taxon>Culicidae</taxon>
        <taxon>Anophelinae</taxon>
        <taxon>Anopheles</taxon>
    </lineage>
</organism>
<dbReference type="Proteomes" id="UP000030765">
    <property type="component" value="Unassembled WGS sequence"/>
</dbReference>
<evidence type="ECO:0000256" key="14">
    <source>
        <dbReference type="ARBA" id="ARBA00023157"/>
    </source>
</evidence>
<keyword evidence="4" id="KW-1003">Cell membrane</keyword>
<keyword evidence="12" id="KW-0406">Ion transport</keyword>
<dbReference type="InterPro" id="IPR000402">
    <property type="entry name" value="Na/K_ATPase_sub_beta"/>
</dbReference>
<evidence type="ECO:0000313" key="20">
    <source>
        <dbReference type="EnsemblMetazoa" id="ASIC004875-PA"/>
    </source>
</evidence>
<keyword evidence="7 18" id="KW-0812">Transmembrane</keyword>
<sequence>MAEKRVSQARIVRTYEFPTKPEKQTLGQYLYNSQDGKIMGRTAKNWVQLMIFYAAFYTVLAALFAICMQGLLVTLNHQYPKWQLDESRIGSNPGVSYRPRLEDSEISAIEYTAANKSSVAEWVAKINDFLEPYVDNTKLPGGGKNQAICDFNTPPKPGQVCAFDVKNLGECSADQGYGYNKSAPCIFIKLNRIYGWMPEFYEDMEDLPTDMPEDLAAHIRSLSPADRKQVWISCKELTNSEENLLGPIQYYPTRGLPSYYYPYMNVEGYLSPLVAIHLARPKINQPISIECRAWAKNIIYRGGMRDRLGSLHLTLRID</sequence>
<keyword evidence="8" id="KW-0630">Potassium</keyword>
<evidence type="ECO:0000256" key="4">
    <source>
        <dbReference type="ARBA" id="ARBA00022475"/>
    </source>
</evidence>
<evidence type="ECO:0000256" key="17">
    <source>
        <dbReference type="ARBA" id="ARBA00025540"/>
    </source>
</evidence>
<gene>
    <name evidence="19" type="ORF">ZHAS_00004875</name>
</gene>
<keyword evidence="16" id="KW-0739">Sodium transport</keyword>
<evidence type="ECO:0000256" key="15">
    <source>
        <dbReference type="ARBA" id="ARBA00023180"/>
    </source>
</evidence>
<protein>
    <submittedName>
        <fullName evidence="19">AGAP007790-PA-like protein</fullName>
    </submittedName>
</protein>
<evidence type="ECO:0000256" key="10">
    <source>
        <dbReference type="ARBA" id="ARBA00022989"/>
    </source>
</evidence>
<evidence type="ECO:0000256" key="9">
    <source>
        <dbReference type="ARBA" id="ARBA00022968"/>
    </source>
</evidence>